<accession>A0ABU5KA57</accession>
<proteinExistence type="predicted"/>
<evidence type="ECO:0000313" key="1">
    <source>
        <dbReference type="EMBL" id="MDZ5661718.1"/>
    </source>
</evidence>
<gene>
    <name evidence="1" type="ORF">SFC79_08090</name>
</gene>
<reference evidence="1 2" key="1">
    <citation type="submission" date="2023-11" db="EMBL/GenBank/DDBJ databases">
        <title>Novel species in genus Nocardioides.</title>
        <authorList>
            <person name="Zhou H."/>
        </authorList>
    </citation>
    <scope>NUCLEOTIDE SEQUENCE [LARGE SCALE GENOMIC DNA]</scope>
    <source>
        <strain evidence="1 2">S-58</strain>
    </source>
</reference>
<comment type="caution">
    <text evidence="1">The sequence shown here is derived from an EMBL/GenBank/DDBJ whole genome shotgun (WGS) entry which is preliminary data.</text>
</comment>
<organism evidence="1 2">
    <name type="scientific">Nocardioides renjunii</name>
    <dbReference type="NCBI Taxonomy" id="3095075"/>
    <lineage>
        <taxon>Bacteria</taxon>
        <taxon>Bacillati</taxon>
        <taxon>Actinomycetota</taxon>
        <taxon>Actinomycetes</taxon>
        <taxon>Propionibacteriales</taxon>
        <taxon>Nocardioidaceae</taxon>
        <taxon>Nocardioides</taxon>
    </lineage>
</organism>
<keyword evidence="2" id="KW-1185">Reference proteome</keyword>
<dbReference type="RefSeq" id="WP_322423953.1">
    <property type="nucleotide sequence ID" value="NZ_JAXQPW010000002.1"/>
</dbReference>
<dbReference type="Proteomes" id="UP001291999">
    <property type="component" value="Unassembled WGS sequence"/>
</dbReference>
<sequence length="83" mass="8951">MEFEMARDGDLGAPVQDVAQEAVDATATRYTRTPDIDVEQTLREQLQGRGIRAVSEATIGEIATSIRAGHSVRLGRHDGSIEG</sequence>
<evidence type="ECO:0000313" key="2">
    <source>
        <dbReference type="Proteomes" id="UP001291999"/>
    </source>
</evidence>
<dbReference type="EMBL" id="JAXQPW010000002">
    <property type="protein sequence ID" value="MDZ5661718.1"/>
    <property type="molecule type" value="Genomic_DNA"/>
</dbReference>
<protein>
    <submittedName>
        <fullName evidence="1">Uncharacterized protein</fullName>
    </submittedName>
</protein>
<name>A0ABU5KA57_9ACTN</name>